<evidence type="ECO:0000256" key="5">
    <source>
        <dbReference type="ARBA" id="ARBA00022989"/>
    </source>
</evidence>
<evidence type="ECO:0000313" key="10">
    <source>
        <dbReference type="Proteomes" id="UP000198806"/>
    </source>
</evidence>
<comment type="similarity">
    <text evidence="2">Belongs to the EamA transporter family.</text>
</comment>
<feature type="transmembrane region" description="Helical" evidence="7">
    <location>
        <begin position="125"/>
        <end position="146"/>
    </location>
</feature>
<feature type="transmembrane region" description="Helical" evidence="7">
    <location>
        <begin position="9"/>
        <end position="27"/>
    </location>
</feature>
<feature type="domain" description="EamA" evidence="8">
    <location>
        <begin position="8"/>
        <end position="141"/>
    </location>
</feature>
<dbReference type="STRING" id="1527.SAMN04489757_14916"/>
<feature type="transmembrane region" description="Helical" evidence="7">
    <location>
        <begin position="223"/>
        <end position="244"/>
    </location>
</feature>
<evidence type="ECO:0000256" key="4">
    <source>
        <dbReference type="ARBA" id="ARBA00022692"/>
    </source>
</evidence>
<dbReference type="InterPro" id="IPR050638">
    <property type="entry name" value="AA-Vitamin_Transporters"/>
</dbReference>
<gene>
    <name evidence="9" type="ORF">SAMN04489757_14916</name>
</gene>
<evidence type="ECO:0000256" key="6">
    <source>
        <dbReference type="ARBA" id="ARBA00023136"/>
    </source>
</evidence>
<feature type="transmembrane region" description="Helical" evidence="7">
    <location>
        <begin position="256"/>
        <end position="274"/>
    </location>
</feature>
<feature type="transmembrane region" description="Helical" evidence="7">
    <location>
        <begin position="280"/>
        <end position="299"/>
    </location>
</feature>
<evidence type="ECO:0000313" key="9">
    <source>
        <dbReference type="EMBL" id="SFO62449.1"/>
    </source>
</evidence>
<keyword evidence="6 7" id="KW-0472">Membrane</keyword>
<keyword evidence="5 7" id="KW-1133">Transmembrane helix</keyword>
<evidence type="ECO:0000256" key="1">
    <source>
        <dbReference type="ARBA" id="ARBA00004651"/>
    </source>
</evidence>
<dbReference type="PANTHER" id="PTHR32322">
    <property type="entry name" value="INNER MEMBRANE TRANSPORTER"/>
    <property type="match status" value="1"/>
</dbReference>
<evidence type="ECO:0000259" key="8">
    <source>
        <dbReference type="Pfam" id="PF00892"/>
    </source>
</evidence>
<dbReference type="RefSeq" id="WP_091688749.1">
    <property type="nucleotide sequence ID" value="NZ_BAABFM010000029.1"/>
</dbReference>
<dbReference type="InterPro" id="IPR037185">
    <property type="entry name" value="EmrE-like"/>
</dbReference>
<feature type="transmembrane region" description="Helical" evidence="7">
    <location>
        <begin position="184"/>
        <end position="203"/>
    </location>
</feature>
<dbReference type="SUPFAM" id="SSF103481">
    <property type="entry name" value="Multidrug resistance efflux transporter EmrE"/>
    <property type="match status" value="2"/>
</dbReference>
<feature type="domain" description="EamA" evidence="8">
    <location>
        <begin position="154"/>
        <end position="296"/>
    </location>
</feature>
<feature type="transmembrane region" description="Helical" evidence="7">
    <location>
        <begin position="100"/>
        <end position="118"/>
    </location>
</feature>
<sequence length="305" mass="33739">MKNSNSTKAYLAAILYALIIGLSFLFTKIALTVTNPMNILAHRFTISFIAASIPVLLGWIKLNIRGKDILSILPLALFYPALFFAFQAFGLVYISSSEAGIIQATVPVFTMILAAVFLKESMSFLQMISLLLSVCGVIYIFLMKGIDLKSASFTGIILIILSALSSACYSVITRKVSKKYRLMDLTYIMIVIGFLSFNTISLADYIIKGTLVNYFKPFTEPLFLISILYLGILSSLITSLLTNYALSKMDATKMSVFSNLSTLITMLAGVIFLHEELKTYHIFGAIMIIIGVIGTNFFGKKNNYQ</sequence>
<accession>A0A1I5IQ26</accession>
<organism evidence="9 10">
    <name type="scientific">Anaerocolumna aminovalerica</name>
    <dbReference type="NCBI Taxonomy" id="1527"/>
    <lineage>
        <taxon>Bacteria</taxon>
        <taxon>Bacillati</taxon>
        <taxon>Bacillota</taxon>
        <taxon>Clostridia</taxon>
        <taxon>Lachnospirales</taxon>
        <taxon>Lachnospiraceae</taxon>
        <taxon>Anaerocolumna</taxon>
    </lineage>
</organism>
<reference evidence="9 10" key="1">
    <citation type="submission" date="2016-10" db="EMBL/GenBank/DDBJ databases">
        <authorList>
            <person name="de Groot N.N."/>
        </authorList>
    </citation>
    <scope>NUCLEOTIDE SEQUENCE [LARGE SCALE GENOMIC DNA]</scope>
    <source>
        <strain evidence="9 10">DSM 1283</strain>
    </source>
</reference>
<name>A0A1I5IQ26_9FIRM</name>
<feature type="transmembrane region" description="Helical" evidence="7">
    <location>
        <begin position="39"/>
        <end position="60"/>
    </location>
</feature>
<dbReference type="OrthoDB" id="37139at2"/>
<dbReference type="AlphaFoldDB" id="A0A1I5IQ26"/>
<feature type="transmembrane region" description="Helical" evidence="7">
    <location>
        <begin position="152"/>
        <end position="172"/>
    </location>
</feature>
<evidence type="ECO:0000256" key="3">
    <source>
        <dbReference type="ARBA" id="ARBA00022475"/>
    </source>
</evidence>
<dbReference type="EMBL" id="FOWD01000049">
    <property type="protein sequence ID" value="SFO62449.1"/>
    <property type="molecule type" value="Genomic_DNA"/>
</dbReference>
<dbReference type="GO" id="GO:0005886">
    <property type="term" value="C:plasma membrane"/>
    <property type="evidence" value="ECO:0007669"/>
    <property type="project" value="UniProtKB-SubCell"/>
</dbReference>
<keyword evidence="10" id="KW-1185">Reference proteome</keyword>
<keyword evidence="4 7" id="KW-0812">Transmembrane</keyword>
<keyword evidence="3" id="KW-1003">Cell membrane</keyword>
<dbReference type="Gene3D" id="1.10.3730.20">
    <property type="match status" value="1"/>
</dbReference>
<evidence type="ECO:0000256" key="7">
    <source>
        <dbReference type="SAM" id="Phobius"/>
    </source>
</evidence>
<comment type="subcellular location">
    <subcellularLocation>
        <location evidence="1">Cell membrane</location>
        <topology evidence="1">Multi-pass membrane protein</topology>
    </subcellularLocation>
</comment>
<proteinExistence type="inferred from homology"/>
<dbReference type="Pfam" id="PF00892">
    <property type="entry name" value="EamA"/>
    <property type="match status" value="2"/>
</dbReference>
<dbReference type="PANTHER" id="PTHR32322:SF18">
    <property type="entry name" value="S-ADENOSYLMETHIONINE_S-ADENOSYLHOMOCYSTEINE TRANSPORTER"/>
    <property type="match status" value="1"/>
</dbReference>
<feature type="transmembrane region" description="Helical" evidence="7">
    <location>
        <begin position="72"/>
        <end position="94"/>
    </location>
</feature>
<protein>
    <submittedName>
        <fullName evidence="9">EamA domain-containing membrane protein RarD</fullName>
    </submittedName>
</protein>
<dbReference type="Proteomes" id="UP000198806">
    <property type="component" value="Unassembled WGS sequence"/>
</dbReference>
<evidence type="ECO:0000256" key="2">
    <source>
        <dbReference type="ARBA" id="ARBA00007362"/>
    </source>
</evidence>
<dbReference type="InterPro" id="IPR000620">
    <property type="entry name" value="EamA_dom"/>
</dbReference>